<dbReference type="HOGENOM" id="CLU_3039400_0_0_6"/>
<dbReference type="RefSeq" id="WP_014028984.1">
    <property type="nucleotide sequence ID" value="NC_015942.1"/>
</dbReference>
<gene>
    <name evidence="1" type="ORF">Acife_1593</name>
</gene>
<name>G0JSD1_9PROT</name>
<protein>
    <submittedName>
        <fullName evidence="1">Uncharacterized protein</fullName>
    </submittedName>
</protein>
<reference evidence="1 2" key="1">
    <citation type="journal article" date="2011" name="J. Bacteriol.">
        <title>Draft genome of the psychrotolerant acidophile Acidithiobacillus ferrivorans SS3.</title>
        <authorList>
            <person name="Liljeqvist M."/>
            <person name="Valdes J."/>
            <person name="Holmes D.S."/>
            <person name="Dopson M."/>
        </authorList>
    </citation>
    <scope>NUCLEOTIDE SEQUENCE [LARGE SCALE GENOMIC DNA]</scope>
    <source>
        <strain evidence="1 2">SS3</strain>
    </source>
</reference>
<proteinExistence type="predicted"/>
<accession>G0JSD1</accession>
<organism evidence="1 2">
    <name type="scientific">Acidithiobacillus ferrivorans SS3</name>
    <dbReference type="NCBI Taxonomy" id="743299"/>
    <lineage>
        <taxon>Bacteria</taxon>
        <taxon>Pseudomonadati</taxon>
        <taxon>Pseudomonadota</taxon>
        <taxon>Acidithiobacillia</taxon>
        <taxon>Acidithiobacillales</taxon>
        <taxon>Acidithiobacillaceae</taxon>
        <taxon>Acidithiobacillus</taxon>
    </lineage>
</organism>
<evidence type="ECO:0000313" key="2">
    <source>
        <dbReference type="Proteomes" id="UP000009220"/>
    </source>
</evidence>
<dbReference type="AlphaFoldDB" id="G0JSD1"/>
<dbReference type="EMBL" id="CP002985">
    <property type="protein sequence ID" value="AEM47728.1"/>
    <property type="molecule type" value="Genomic_DNA"/>
</dbReference>
<sequence length="54" mass="6234">MPETEALFLDTFSCRQLATKIYGSLGQQVLFYKNQIDMMVAILQRANIVIIRKL</sequence>
<dbReference type="KEGG" id="afi:Acife_1593"/>
<dbReference type="Proteomes" id="UP000009220">
    <property type="component" value="Chromosome"/>
</dbReference>
<evidence type="ECO:0000313" key="1">
    <source>
        <dbReference type="EMBL" id="AEM47728.1"/>
    </source>
</evidence>
<dbReference type="STRING" id="743299.Acife_1593"/>